<proteinExistence type="predicted"/>
<protein>
    <recommendedName>
        <fullName evidence="4">GtrA-like protein domain-containing protein</fullName>
    </recommendedName>
</protein>
<dbReference type="Proteomes" id="UP000000322">
    <property type="component" value="Chromosome"/>
</dbReference>
<evidence type="ECO:0000256" key="1">
    <source>
        <dbReference type="SAM" id="Phobius"/>
    </source>
</evidence>
<organism evidence="2 3">
    <name type="scientific">Sanguibacter keddieii (strain ATCC 51767 / DSM 10542 / NCFB 3025 / ST-74)</name>
    <dbReference type="NCBI Taxonomy" id="446469"/>
    <lineage>
        <taxon>Bacteria</taxon>
        <taxon>Bacillati</taxon>
        <taxon>Actinomycetota</taxon>
        <taxon>Actinomycetes</taxon>
        <taxon>Micrococcales</taxon>
        <taxon>Sanguibacteraceae</taxon>
        <taxon>Sanguibacter</taxon>
    </lineage>
</organism>
<reference evidence="2 3" key="1">
    <citation type="journal article" date="2009" name="Stand. Genomic Sci.">
        <title>Complete genome sequence of Sanguibacter keddieii type strain (ST-74).</title>
        <authorList>
            <person name="Ivanova N."/>
            <person name="Sikorski J."/>
            <person name="Sims D."/>
            <person name="Brettin T."/>
            <person name="Detter J.C."/>
            <person name="Han C."/>
            <person name="Lapidus A."/>
            <person name="Copeland A."/>
            <person name="Glavina Del Rio T."/>
            <person name="Nolan M."/>
            <person name="Chen F."/>
            <person name="Lucas S."/>
            <person name="Tice H."/>
            <person name="Cheng J.F."/>
            <person name="Bruce D."/>
            <person name="Goodwin L."/>
            <person name="Pitluck S."/>
            <person name="Pati A."/>
            <person name="Mavromatis K."/>
            <person name="Chen A."/>
            <person name="Palaniappan K."/>
            <person name="D'haeseleer P."/>
            <person name="Chain P."/>
            <person name="Bristow J."/>
            <person name="Eisen J.A."/>
            <person name="Markowitz V."/>
            <person name="Hugenholtz P."/>
            <person name="Goker M."/>
            <person name="Pukall R."/>
            <person name="Klenk H.P."/>
            <person name="Kyrpides N.C."/>
        </authorList>
    </citation>
    <scope>NUCLEOTIDE SEQUENCE [LARGE SCALE GENOMIC DNA]</scope>
    <source>
        <strain evidence="3">ATCC 51767 / DSM 10542 / NCFB 3025 / ST-74</strain>
    </source>
</reference>
<feature type="transmembrane region" description="Helical" evidence="1">
    <location>
        <begin position="164"/>
        <end position="183"/>
    </location>
</feature>
<sequence>MSKIRTAWGAFEERRPGLAQLIMFSLLSSGMTVLQLVLMPAIKWAFGTTSLIDTSFQLLEVAAASGDQPFYVFDYAAGALPLGGGGLAYFLAVQITLLVAQVINFFLQRNITFKSNSNVWWAAFWYTVAYVVITFGAAVLQAFYKDPVYTLFMDTWGLGAGGEALADVATMLINACVSFWVFFPIFKIIFKQEPDDDDVAPDAAQADGGTEVVAAGLR</sequence>
<accession>D1BAC4</accession>
<evidence type="ECO:0000313" key="3">
    <source>
        <dbReference type="Proteomes" id="UP000000322"/>
    </source>
</evidence>
<evidence type="ECO:0000313" key="2">
    <source>
        <dbReference type="EMBL" id="ACZ20475.1"/>
    </source>
</evidence>
<dbReference type="STRING" id="446469.Sked_05140"/>
<dbReference type="eggNOG" id="ENOG502ZBMX">
    <property type="taxonomic scope" value="Bacteria"/>
</dbReference>
<dbReference type="HOGENOM" id="CLU_119038_0_0_11"/>
<evidence type="ECO:0008006" key="4">
    <source>
        <dbReference type="Google" id="ProtNLM"/>
    </source>
</evidence>
<dbReference type="AlphaFoldDB" id="D1BAC4"/>
<feature type="transmembrane region" description="Helical" evidence="1">
    <location>
        <begin position="119"/>
        <end position="144"/>
    </location>
</feature>
<gene>
    <name evidence="2" type="ordered locus">Sked_05140</name>
</gene>
<feature type="transmembrane region" description="Helical" evidence="1">
    <location>
        <begin position="87"/>
        <end position="107"/>
    </location>
</feature>
<dbReference type="EMBL" id="CP001819">
    <property type="protein sequence ID" value="ACZ20475.1"/>
    <property type="molecule type" value="Genomic_DNA"/>
</dbReference>
<name>D1BAC4_SANKS</name>
<keyword evidence="1" id="KW-0472">Membrane</keyword>
<keyword evidence="1" id="KW-0812">Transmembrane</keyword>
<keyword evidence="1" id="KW-1133">Transmembrane helix</keyword>
<feature type="transmembrane region" description="Helical" evidence="1">
    <location>
        <begin position="21"/>
        <end position="42"/>
    </location>
</feature>
<keyword evidence="3" id="KW-1185">Reference proteome</keyword>
<dbReference type="KEGG" id="ske:Sked_05140"/>
<dbReference type="RefSeq" id="WP_012865544.1">
    <property type="nucleotide sequence ID" value="NC_013521.1"/>
</dbReference>